<organism evidence="1 2">
    <name type="scientific">Enterobacter huaxiensis</name>
    <dbReference type="NCBI Taxonomy" id="2494702"/>
    <lineage>
        <taxon>Bacteria</taxon>
        <taxon>Pseudomonadati</taxon>
        <taxon>Pseudomonadota</taxon>
        <taxon>Gammaproteobacteria</taxon>
        <taxon>Enterobacterales</taxon>
        <taxon>Enterobacteriaceae</taxon>
        <taxon>Enterobacter</taxon>
    </lineage>
</organism>
<sequence>MPHSIAAGGRLNFEGCQTLTIAEQKLLSIYNNHVTRLRKQCLPRLLCFFVKSIMIFAEV</sequence>
<evidence type="ECO:0000313" key="2">
    <source>
        <dbReference type="Proteomes" id="UP000276389"/>
    </source>
</evidence>
<dbReference type="EMBL" id="RWHU01000010">
    <property type="protein sequence ID" value="RSK63841.1"/>
    <property type="molecule type" value="Genomic_DNA"/>
</dbReference>
<reference evidence="1 2" key="1">
    <citation type="submission" date="2018-12" db="EMBL/GenBank/DDBJ databases">
        <title>The Genome Submission of two Enterobacter spp. strains.</title>
        <authorList>
            <person name="Wu W."/>
            <person name="Wei L."/>
            <person name="Feng Y."/>
            <person name="Zong Z."/>
        </authorList>
    </citation>
    <scope>NUCLEOTIDE SEQUENCE [LARGE SCALE GENOMIC DNA]</scope>
    <source>
        <strain evidence="1 2">WCHEHu045002</strain>
    </source>
</reference>
<dbReference type="AlphaFoldDB" id="A0A3R9VWW5"/>
<proteinExistence type="predicted"/>
<comment type="caution">
    <text evidence="1">The sequence shown here is derived from an EMBL/GenBank/DDBJ whole genome shotgun (WGS) entry which is preliminary data.</text>
</comment>
<accession>A0A3R9VWW5</accession>
<dbReference type="Proteomes" id="UP000276389">
    <property type="component" value="Unassembled WGS sequence"/>
</dbReference>
<gene>
    <name evidence="1" type="ORF">EJE24_21190</name>
</gene>
<protein>
    <submittedName>
        <fullName evidence="1">Uncharacterized protein</fullName>
    </submittedName>
</protein>
<name>A0A3R9VWW5_9ENTR</name>
<evidence type="ECO:0000313" key="1">
    <source>
        <dbReference type="EMBL" id="RSK63841.1"/>
    </source>
</evidence>